<reference evidence="1 2" key="1">
    <citation type="journal article" date="2016" name="Nat. Commun.">
        <title>Thousands of microbial genomes shed light on interconnected biogeochemical processes in an aquifer system.</title>
        <authorList>
            <person name="Anantharaman K."/>
            <person name="Brown C.T."/>
            <person name="Hug L.A."/>
            <person name="Sharon I."/>
            <person name="Castelle C.J."/>
            <person name="Probst A.J."/>
            <person name="Thomas B.C."/>
            <person name="Singh A."/>
            <person name="Wilkins M.J."/>
            <person name="Karaoz U."/>
            <person name="Brodie E.L."/>
            <person name="Williams K.H."/>
            <person name="Hubbard S.S."/>
            <person name="Banfield J.F."/>
        </authorList>
    </citation>
    <scope>NUCLEOTIDE SEQUENCE [LARGE SCALE GENOMIC DNA]</scope>
</reference>
<evidence type="ECO:0000313" key="1">
    <source>
        <dbReference type="EMBL" id="OGG80218.1"/>
    </source>
</evidence>
<name>A0A1F6F2X0_9BACT</name>
<evidence type="ECO:0000313" key="2">
    <source>
        <dbReference type="Proteomes" id="UP000178919"/>
    </source>
</evidence>
<dbReference type="PANTHER" id="PTHR12526">
    <property type="entry name" value="GLYCOSYLTRANSFERASE"/>
    <property type="match status" value="1"/>
</dbReference>
<dbReference type="AlphaFoldDB" id="A0A1F6F2X0"/>
<dbReference type="SUPFAM" id="SSF53756">
    <property type="entry name" value="UDP-Glycosyltransferase/glycogen phosphorylase"/>
    <property type="match status" value="1"/>
</dbReference>
<protein>
    <recommendedName>
        <fullName evidence="3">Glycosyl transferase family 1 domain-containing protein</fullName>
    </recommendedName>
</protein>
<evidence type="ECO:0008006" key="3">
    <source>
        <dbReference type="Google" id="ProtNLM"/>
    </source>
</evidence>
<dbReference type="PANTHER" id="PTHR12526:SF630">
    <property type="entry name" value="GLYCOSYLTRANSFERASE"/>
    <property type="match status" value="1"/>
</dbReference>
<dbReference type="CDD" id="cd03801">
    <property type="entry name" value="GT4_PimA-like"/>
    <property type="match status" value="1"/>
</dbReference>
<proteinExistence type="predicted"/>
<dbReference type="Proteomes" id="UP000178919">
    <property type="component" value="Unassembled WGS sequence"/>
</dbReference>
<organism evidence="1 2">
    <name type="scientific">Candidatus Kaiserbacteria bacterium RIFCSPLOWO2_02_FULL_55_12</name>
    <dbReference type="NCBI Taxonomy" id="1798522"/>
    <lineage>
        <taxon>Bacteria</taxon>
        <taxon>Candidatus Kaiseribacteriota</taxon>
    </lineage>
</organism>
<comment type="caution">
    <text evidence="1">The sequence shown here is derived from an EMBL/GenBank/DDBJ whole genome shotgun (WGS) entry which is preliminary data.</text>
</comment>
<dbReference type="Gene3D" id="3.40.50.2000">
    <property type="entry name" value="Glycogen Phosphorylase B"/>
    <property type="match status" value="2"/>
</dbReference>
<accession>A0A1F6F2X0</accession>
<sequence length="357" mass="40918">MTVHFFTFSDARGGSSRQRAFRVAEELEARGMTAVIHWPPVILLSRTPWPKKFSLVIATIRSLFSIQKGDIVYLQRAIANKYFFVIMVAYLFFSRRKMIFDFDDPVYVHTFFKTKIFTQMADAVITCTHGQATWARHYNSNVHLFHIVVDFPAYQKFTKDYTQGESPLTIGWVGTGPEHIRNLEILVPVFKKLLASAATPFRFLLIGALKNKGVYEMFQHIQGLEVEFIDSLDWTDPESVPREIQKFDIGVLPHRSDGEWNKNKTSLKNLEYMACGVATICSSFGEMPYVIDDGVNGYLAGSEEEWIEKLKNLLADKELRTRIGRAGQEHVRDTYSYDAVIPRLMDLINSVSESTMQ</sequence>
<dbReference type="EMBL" id="MFMJ01000001">
    <property type="protein sequence ID" value="OGG80218.1"/>
    <property type="molecule type" value="Genomic_DNA"/>
</dbReference>
<dbReference type="Pfam" id="PF13692">
    <property type="entry name" value="Glyco_trans_1_4"/>
    <property type="match status" value="1"/>
</dbReference>
<gene>
    <name evidence="1" type="ORF">A3J11_00870</name>
</gene>